<dbReference type="InterPro" id="IPR051356">
    <property type="entry name" value="SOX/SOX-like_TF"/>
</dbReference>
<organism evidence="6 7">
    <name type="scientific">Kwoniella heveanensis BCC8398</name>
    <dbReference type="NCBI Taxonomy" id="1296120"/>
    <lineage>
        <taxon>Eukaryota</taxon>
        <taxon>Fungi</taxon>
        <taxon>Dikarya</taxon>
        <taxon>Basidiomycota</taxon>
        <taxon>Agaricomycotina</taxon>
        <taxon>Tremellomycetes</taxon>
        <taxon>Tremellales</taxon>
        <taxon>Cryptococcaceae</taxon>
        <taxon>Kwoniella</taxon>
    </lineage>
</organism>
<feature type="domain" description="HMG box" evidence="5">
    <location>
        <begin position="309"/>
        <end position="378"/>
    </location>
</feature>
<feature type="compositionally biased region" description="Low complexity" evidence="4">
    <location>
        <begin position="37"/>
        <end position="46"/>
    </location>
</feature>
<dbReference type="Pfam" id="PF00505">
    <property type="entry name" value="HMG_box"/>
    <property type="match status" value="1"/>
</dbReference>
<feature type="compositionally biased region" description="Low complexity" evidence="4">
    <location>
        <begin position="503"/>
        <end position="519"/>
    </location>
</feature>
<sequence>METPWTVNEFVGTPDIIENEPNDFFQLEPPTPKYNEYHQYQYQQQNQDHHQHQPQQPQRDPFAHPGFLHNGHHIHTSISPSQLSTPQPQLQQSQQPPQARSASSGSGHGSGSAPESPFPHSHHLRTSDSNMSLRSHRSMSSVSSHISGMGWSTVGSDTASLSDTDDMTSMSASVADPSEEHQGQIDGHGVQQHSSVTSGIAKDRGKKGGAHAHGVVGNSHHPGRVPSLSIDPKLFAPKKDDEAMLETAKPKNGRGKKSELVGEPAATTATATPTATTATNKKERKKGGAGNSESGKKVSHARKQNADHIPRPRNAFILFRKHVVDSKLIPASVEMRHQNVSIITAKMWSEAPPDQKTHFNELARVEKEEHLKKYPGYRYQPVYRRTNVIRRRVRKDEAEEEKCKSVAELLIKGKSGEALENEIKDKIRRGSGSVPADPVKEKVSSRRSSAACELSKGALRALRAQARQQVQGSGEWSDISRAGSIDPERSTSSRSFADSGRRPSYALESSSNASSSPEPMLGYGLGLAPPQMQGFAQHHQSHHQQQVQVQEQQQEFWHINHVEPDPSTAASVSAGLMDDGMAYIHPGMANFSFDQPSHSSEYINDQEGIHFSRFEQNHEQAQLQQHQQQHFVLPEGTQYAEQTFHPTHCPTPSFASASTDQSFSSDPLTAQSQSQPQASTQPFLYPQPALDLHLTNHDFYAYDTALPFSPSAATFSFPTSIRDDDGGSLCQGQGQGNEVESIDLGSMNYDLHFTQQQAQSVGMQSTGGIGQSMMDRWDGGHLLPPSSGVPLEGLPFDDGMMLGDFEAALAHADEVGGW</sequence>
<dbReference type="InterPro" id="IPR036910">
    <property type="entry name" value="HMG_box_dom_sf"/>
</dbReference>
<evidence type="ECO:0000256" key="1">
    <source>
        <dbReference type="ARBA" id="ARBA00023125"/>
    </source>
</evidence>
<dbReference type="PANTHER" id="PTHR45789:SF2">
    <property type="entry name" value="FI18025P1"/>
    <property type="match status" value="1"/>
</dbReference>
<evidence type="ECO:0000259" key="5">
    <source>
        <dbReference type="PROSITE" id="PS50118"/>
    </source>
</evidence>
<evidence type="ECO:0000313" key="7">
    <source>
        <dbReference type="Proteomes" id="UP000092666"/>
    </source>
</evidence>
<dbReference type="Proteomes" id="UP000092666">
    <property type="component" value="Unassembled WGS sequence"/>
</dbReference>
<reference evidence="6 7" key="1">
    <citation type="submission" date="2013-07" db="EMBL/GenBank/DDBJ databases">
        <title>The Genome Sequence of Cryptococcus heveanensis BCC8398.</title>
        <authorList>
            <consortium name="The Broad Institute Genome Sequencing Platform"/>
            <person name="Cuomo C."/>
            <person name="Litvintseva A."/>
            <person name="Chen Y."/>
            <person name="Heitman J."/>
            <person name="Sun S."/>
            <person name="Springer D."/>
            <person name="Dromer F."/>
            <person name="Young S.K."/>
            <person name="Zeng Q."/>
            <person name="Gargeya S."/>
            <person name="Fitzgerald M."/>
            <person name="Abouelleil A."/>
            <person name="Alvarado L."/>
            <person name="Berlin A.M."/>
            <person name="Chapman S.B."/>
            <person name="Dewar J."/>
            <person name="Goldberg J."/>
            <person name="Griggs A."/>
            <person name="Gujja S."/>
            <person name="Hansen M."/>
            <person name="Howarth C."/>
            <person name="Imamovic A."/>
            <person name="Larimer J."/>
            <person name="McCowan C."/>
            <person name="Murphy C."/>
            <person name="Pearson M."/>
            <person name="Priest M."/>
            <person name="Roberts A."/>
            <person name="Saif S."/>
            <person name="Shea T."/>
            <person name="Sykes S."/>
            <person name="Wortman J."/>
            <person name="Nusbaum C."/>
            <person name="Birren B."/>
        </authorList>
    </citation>
    <scope>NUCLEOTIDE SEQUENCE [LARGE SCALE GENOMIC DNA]</scope>
    <source>
        <strain evidence="6 7">BCC8398</strain>
    </source>
</reference>
<feature type="compositionally biased region" description="Polar residues" evidence="4">
    <location>
        <begin position="653"/>
        <end position="668"/>
    </location>
</feature>
<evidence type="ECO:0000256" key="4">
    <source>
        <dbReference type="SAM" id="MobiDB-lite"/>
    </source>
</evidence>
<name>A0A1B9GNQ3_9TREE</name>
<dbReference type="SUPFAM" id="SSF47095">
    <property type="entry name" value="HMG-box"/>
    <property type="match status" value="1"/>
</dbReference>
<feature type="compositionally biased region" description="Low complexity" evidence="4">
    <location>
        <begin position="129"/>
        <end position="173"/>
    </location>
</feature>
<dbReference type="InterPro" id="IPR009071">
    <property type="entry name" value="HMG_box_dom"/>
</dbReference>
<evidence type="ECO:0000256" key="2">
    <source>
        <dbReference type="ARBA" id="ARBA00023242"/>
    </source>
</evidence>
<feature type="DNA-binding region" description="HMG box" evidence="3">
    <location>
        <begin position="309"/>
        <end position="378"/>
    </location>
</feature>
<dbReference type="AlphaFoldDB" id="A0A1B9GNQ3"/>
<feature type="region of interest" description="Disordered" evidence="4">
    <location>
        <begin position="428"/>
        <end position="450"/>
    </location>
</feature>
<dbReference type="GO" id="GO:0000981">
    <property type="term" value="F:DNA-binding transcription factor activity, RNA polymerase II-specific"/>
    <property type="evidence" value="ECO:0007669"/>
    <property type="project" value="TreeGrafter"/>
</dbReference>
<feature type="compositionally biased region" description="Low complexity" evidence="4">
    <location>
        <begin position="669"/>
        <end position="681"/>
    </location>
</feature>
<feature type="region of interest" description="Disordered" evidence="4">
    <location>
        <begin position="246"/>
        <end position="306"/>
    </location>
</feature>
<feature type="compositionally biased region" description="Low complexity" evidence="4">
    <location>
        <begin position="76"/>
        <end position="105"/>
    </location>
</feature>
<dbReference type="GO" id="GO:0000978">
    <property type="term" value="F:RNA polymerase II cis-regulatory region sequence-specific DNA binding"/>
    <property type="evidence" value="ECO:0007669"/>
    <property type="project" value="TreeGrafter"/>
</dbReference>
<protein>
    <recommendedName>
        <fullName evidence="5">HMG box domain-containing protein</fullName>
    </recommendedName>
</protein>
<dbReference type="STRING" id="1296120.A0A1B9GNQ3"/>
<dbReference type="GO" id="GO:0005634">
    <property type="term" value="C:nucleus"/>
    <property type="evidence" value="ECO:0007669"/>
    <property type="project" value="UniProtKB-UniRule"/>
</dbReference>
<keyword evidence="2 3" id="KW-0539">Nucleus</keyword>
<dbReference type="Gene3D" id="1.10.30.10">
    <property type="entry name" value="High mobility group box domain"/>
    <property type="match status" value="1"/>
</dbReference>
<dbReference type="PROSITE" id="PS50118">
    <property type="entry name" value="HMG_BOX_2"/>
    <property type="match status" value="1"/>
</dbReference>
<feature type="region of interest" description="Disordered" evidence="4">
    <location>
        <begin position="643"/>
        <end position="681"/>
    </location>
</feature>
<dbReference type="CDD" id="cd01389">
    <property type="entry name" value="HMG-box_ROX1-like"/>
    <property type="match status" value="1"/>
</dbReference>
<dbReference type="OrthoDB" id="6247875at2759"/>
<dbReference type="SMART" id="SM00398">
    <property type="entry name" value="HMG"/>
    <property type="match status" value="1"/>
</dbReference>
<dbReference type="EMBL" id="KV700129">
    <property type="protein sequence ID" value="OCF32637.1"/>
    <property type="molecule type" value="Genomic_DNA"/>
</dbReference>
<accession>A0A1B9GNQ3</accession>
<feature type="region of interest" description="Disordered" evidence="4">
    <location>
        <begin position="15"/>
        <end position="227"/>
    </location>
</feature>
<dbReference type="PANTHER" id="PTHR45789">
    <property type="entry name" value="FI18025P1"/>
    <property type="match status" value="1"/>
</dbReference>
<feature type="compositionally biased region" description="Low complexity" evidence="4">
    <location>
        <begin position="264"/>
        <end position="279"/>
    </location>
</feature>
<reference evidence="7" key="2">
    <citation type="submission" date="2013-12" db="EMBL/GenBank/DDBJ databases">
        <title>Evolution of pathogenesis and genome organization in the Tremellales.</title>
        <authorList>
            <person name="Cuomo C."/>
            <person name="Litvintseva A."/>
            <person name="Heitman J."/>
            <person name="Chen Y."/>
            <person name="Sun S."/>
            <person name="Springer D."/>
            <person name="Dromer F."/>
            <person name="Young S."/>
            <person name="Zeng Q."/>
            <person name="Chapman S."/>
            <person name="Gujja S."/>
            <person name="Saif S."/>
            <person name="Birren B."/>
        </authorList>
    </citation>
    <scope>NUCLEOTIDE SEQUENCE [LARGE SCALE GENOMIC DNA]</scope>
    <source>
        <strain evidence="7">BCC8398</strain>
    </source>
</reference>
<feature type="region of interest" description="Disordered" evidence="4">
    <location>
        <begin position="469"/>
        <end position="549"/>
    </location>
</feature>
<evidence type="ECO:0000256" key="3">
    <source>
        <dbReference type="PROSITE-ProRule" id="PRU00267"/>
    </source>
</evidence>
<proteinExistence type="predicted"/>
<keyword evidence="1 3" id="KW-0238">DNA-binding</keyword>
<keyword evidence="7" id="KW-1185">Reference proteome</keyword>
<gene>
    <name evidence="6" type="ORF">I316_05558</name>
</gene>
<evidence type="ECO:0000313" key="6">
    <source>
        <dbReference type="EMBL" id="OCF32637.1"/>
    </source>
</evidence>